<dbReference type="Proteomes" id="UP000653056">
    <property type="component" value="Unassembled WGS sequence"/>
</dbReference>
<comment type="caution">
    <text evidence="1">The sequence shown here is derived from an EMBL/GenBank/DDBJ whole genome shotgun (WGS) entry which is preliminary data.</text>
</comment>
<gene>
    <name evidence="1" type="ORF">GCM10007160_43190</name>
</gene>
<proteinExistence type="predicted"/>
<dbReference type="EMBL" id="BMXS01000046">
    <property type="protein sequence ID" value="GGY11637.1"/>
    <property type="molecule type" value="Genomic_DNA"/>
</dbReference>
<organism evidence="1 2">
    <name type="scientific">Litchfieldella qijiaojingensis</name>
    <dbReference type="NCBI Taxonomy" id="980347"/>
    <lineage>
        <taxon>Bacteria</taxon>
        <taxon>Pseudomonadati</taxon>
        <taxon>Pseudomonadota</taxon>
        <taxon>Gammaproteobacteria</taxon>
        <taxon>Oceanospirillales</taxon>
        <taxon>Halomonadaceae</taxon>
        <taxon>Litchfieldella</taxon>
    </lineage>
</organism>
<evidence type="ECO:0000313" key="2">
    <source>
        <dbReference type="Proteomes" id="UP000653056"/>
    </source>
</evidence>
<accession>A0ABQ2ZFL7</accession>
<evidence type="ECO:0000313" key="1">
    <source>
        <dbReference type="EMBL" id="GGY11637.1"/>
    </source>
</evidence>
<protein>
    <submittedName>
        <fullName evidence="1">Uncharacterized protein</fullName>
    </submittedName>
</protein>
<reference evidence="2" key="1">
    <citation type="journal article" date="2019" name="Int. J. Syst. Evol. Microbiol.">
        <title>The Global Catalogue of Microorganisms (GCM) 10K type strain sequencing project: providing services to taxonomists for standard genome sequencing and annotation.</title>
        <authorList>
            <consortium name="The Broad Institute Genomics Platform"/>
            <consortium name="The Broad Institute Genome Sequencing Center for Infectious Disease"/>
            <person name="Wu L."/>
            <person name="Ma J."/>
        </authorList>
    </citation>
    <scope>NUCLEOTIDE SEQUENCE [LARGE SCALE GENOMIC DNA]</scope>
    <source>
        <strain evidence="2">KCTC 22228</strain>
    </source>
</reference>
<sequence length="65" mass="7359">MVAPESLRYFSRRPNDRSHPMAATEQIFHEQSSGCPAGANYQNCHRFLPLNECQRRALGQAGAKR</sequence>
<name>A0ABQ2ZFL7_9GAMM</name>
<keyword evidence="2" id="KW-1185">Reference proteome</keyword>